<proteinExistence type="predicted"/>
<dbReference type="AlphaFoldDB" id="A0A6S6S4F3"/>
<evidence type="ECO:0008006" key="2">
    <source>
        <dbReference type="Google" id="ProtNLM"/>
    </source>
</evidence>
<protein>
    <recommendedName>
        <fullName evidence="2">SPOR domain-containing protein</fullName>
    </recommendedName>
</protein>
<name>A0A6S6S4F3_9BACT</name>
<gene>
    <name evidence="1" type="ORF">HELGO_WM10177</name>
</gene>
<dbReference type="EMBL" id="CACVAU010000002">
    <property type="protein sequence ID" value="CAA6801096.1"/>
    <property type="molecule type" value="Genomic_DNA"/>
</dbReference>
<reference evidence="1" key="1">
    <citation type="submission" date="2020-01" db="EMBL/GenBank/DDBJ databases">
        <authorList>
            <person name="Meier V. D."/>
            <person name="Meier V D."/>
        </authorList>
    </citation>
    <scope>NUCLEOTIDE SEQUENCE</scope>
    <source>
        <strain evidence="1">HLG_WM_MAG_05</strain>
    </source>
</reference>
<accession>A0A6S6S4F3</accession>
<dbReference type="Gene3D" id="2.30.30.40">
    <property type="entry name" value="SH3 Domains"/>
    <property type="match status" value="1"/>
</dbReference>
<evidence type="ECO:0000313" key="1">
    <source>
        <dbReference type="EMBL" id="CAA6801096.1"/>
    </source>
</evidence>
<organism evidence="1">
    <name type="scientific">uncultured Sulfurovum sp</name>
    <dbReference type="NCBI Taxonomy" id="269237"/>
    <lineage>
        <taxon>Bacteria</taxon>
        <taxon>Pseudomonadati</taxon>
        <taxon>Campylobacterota</taxon>
        <taxon>Epsilonproteobacteria</taxon>
        <taxon>Campylobacterales</taxon>
        <taxon>Sulfurovaceae</taxon>
        <taxon>Sulfurovum</taxon>
        <taxon>environmental samples</taxon>
    </lineage>
</organism>
<sequence length="323" mass="37604">MGLGHAAKYQVTHIKRGGTLNVRDTPFINVSRVVGRIAFNATNISIKECAELLDKSEWCYVNVPRGASHLEGWVKSYYLKEMSTKLRASKSHIQNFLYNFYMADEENYMDKLQSFYAFPMQKYLWSKNVSLRDLRIRKVREYKKWPKRDYRLTYMKILKRKADYIDVQTTIRWHFRKGDDYEKGKDIQKLRLVSSGNSFKVSALKNLKHIVFPKPVVVEENLTVLEIEEEVLPEVLNSVVAQEPVANKLYIKAGSFFSNISTDYLTSITKNGFPYMIQKVQQDEKLIRRVFIGPFNSVSEATQALVIVRANINELAYIQTNLN</sequence>